<evidence type="ECO:0000256" key="11">
    <source>
        <dbReference type="ARBA" id="ARBA00022833"/>
    </source>
</evidence>
<dbReference type="InterPro" id="IPR000306">
    <property type="entry name" value="Znf_FYVE"/>
</dbReference>
<dbReference type="SUPFAM" id="SSF103652">
    <property type="entry name" value="G protein-binding domain"/>
    <property type="match status" value="2"/>
</dbReference>
<evidence type="ECO:0000256" key="10">
    <source>
        <dbReference type="ARBA" id="ARBA00022771"/>
    </source>
</evidence>
<dbReference type="Proteomes" id="UP000694941">
    <property type="component" value="Unplaced"/>
</dbReference>
<keyword evidence="5" id="KW-0963">Cytoplasm</keyword>
<keyword evidence="6" id="KW-0597">Phosphoprotein</keyword>
<proteinExistence type="inferred from homology"/>
<dbReference type="InterPro" id="IPR015390">
    <property type="entry name" value="Rabaptin_Rab5-bd_dom"/>
</dbReference>
<evidence type="ECO:0000256" key="6">
    <source>
        <dbReference type="ARBA" id="ARBA00022553"/>
    </source>
</evidence>
<gene>
    <name evidence="19" type="primary">LOC106460377</name>
</gene>
<dbReference type="InterPro" id="IPR017455">
    <property type="entry name" value="Znf_FYVE-rel"/>
</dbReference>
<evidence type="ECO:0000256" key="4">
    <source>
        <dbReference type="ARBA" id="ARBA00022448"/>
    </source>
</evidence>
<keyword evidence="8" id="KW-0479">Metal-binding</keyword>
<evidence type="ECO:0000313" key="18">
    <source>
        <dbReference type="Proteomes" id="UP000694941"/>
    </source>
</evidence>
<dbReference type="InterPro" id="IPR011011">
    <property type="entry name" value="Znf_FYVE_PHD"/>
</dbReference>
<accession>A0ABM1SGN4</accession>
<reference evidence="19" key="1">
    <citation type="submission" date="2025-08" db="UniProtKB">
        <authorList>
            <consortium name="RefSeq"/>
        </authorList>
    </citation>
    <scope>IDENTIFICATION</scope>
    <source>
        <tissue evidence="19">Muscle</tissue>
    </source>
</reference>
<dbReference type="PROSITE" id="PS50178">
    <property type="entry name" value="ZF_FYVE"/>
    <property type="match status" value="1"/>
</dbReference>
<dbReference type="PANTHER" id="PTHR31179:SF7">
    <property type="entry name" value="FYVE-TYPE DOMAIN-CONTAINING PROTEIN"/>
    <property type="match status" value="1"/>
</dbReference>
<keyword evidence="12" id="KW-0653">Protein transport</keyword>
<dbReference type="Gene3D" id="3.30.40.10">
    <property type="entry name" value="Zinc/RING finger domain, C3HC4 (zinc finger)"/>
    <property type="match status" value="1"/>
</dbReference>
<organism evidence="18 19">
    <name type="scientific">Limulus polyphemus</name>
    <name type="common">Atlantic horseshoe crab</name>
    <dbReference type="NCBI Taxonomy" id="6850"/>
    <lineage>
        <taxon>Eukaryota</taxon>
        <taxon>Metazoa</taxon>
        <taxon>Ecdysozoa</taxon>
        <taxon>Arthropoda</taxon>
        <taxon>Chelicerata</taxon>
        <taxon>Merostomata</taxon>
        <taxon>Xiphosura</taxon>
        <taxon>Limulidae</taxon>
        <taxon>Limulus</taxon>
    </lineage>
</organism>
<keyword evidence="4" id="KW-0813">Transport</keyword>
<feature type="compositionally biased region" description="Basic and acidic residues" evidence="16">
    <location>
        <begin position="360"/>
        <end position="370"/>
    </location>
</feature>
<evidence type="ECO:0000313" key="19">
    <source>
        <dbReference type="RefSeq" id="XP_022242789.1"/>
    </source>
</evidence>
<evidence type="ECO:0000256" key="2">
    <source>
        <dbReference type="ARBA" id="ARBA00004496"/>
    </source>
</evidence>
<keyword evidence="18" id="KW-1185">Reference proteome</keyword>
<evidence type="ECO:0000256" key="13">
    <source>
        <dbReference type="ARBA" id="ARBA00023054"/>
    </source>
</evidence>
<evidence type="ECO:0000256" key="14">
    <source>
        <dbReference type="PROSITE-ProRule" id="PRU00091"/>
    </source>
</evidence>
<evidence type="ECO:0000256" key="1">
    <source>
        <dbReference type="ARBA" id="ARBA00004412"/>
    </source>
</evidence>
<evidence type="ECO:0000256" key="5">
    <source>
        <dbReference type="ARBA" id="ARBA00022490"/>
    </source>
</evidence>
<name>A0ABM1SGN4_LIMPO</name>
<feature type="region of interest" description="Disordered" evidence="16">
    <location>
        <begin position="338"/>
        <end position="401"/>
    </location>
</feature>
<feature type="coiled-coil region" evidence="15">
    <location>
        <begin position="27"/>
        <end position="177"/>
    </location>
</feature>
<dbReference type="SMART" id="SM00064">
    <property type="entry name" value="FYVE"/>
    <property type="match status" value="1"/>
</dbReference>
<comment type="similarity">
    <text evidence="3">Belongs to the rabaptin family.</text>
</comment>
<evidence type="ECO:0000256" key="9">
    <source>
        <dbReference type="ARBA" id="ARBA00022753"/>
    </source>
</evidence>
<sequence>MDDTTKVSYTALKDGDCSIFDDPLTKSKALEVKVRQLLKELEETKSLLAVVECQKDNEIENEKQKCKEEIASLQEILTERSLICFLIEAVGDAATGSSNCYETEIARLQQINEKLDAELNEMKAREREGVLTSVAKSLKQRVGSISPHTFSTWNDNSENLEDSMKKAQEDSEILKSLVVPLEEEISILKEKLRYTSDQLKIYETAFSSLVNGLGSESLVDVMKDQNPVDVLGQLDEKLTSLNKGLQAEKSSRSDLEMYVAVLNTQKEVMQEDMDHVRKELQEVCQLLEQEKKEHAALKRTWQMANDQFLEAQRLQISDMRRMQSVLTAEQLRQVTELQRKDEERMEQEKKIARLQQMNVDPDKSSEEHLHQSSRSSPSPSATPRKSSPLVGHRRLKLAGTRSVDQVDSTTFCSDRTRSAPEDLSLTGLCGYQDKHLLNRKTKTACDTETSSLRRAISSSFLQECKQEKKRGSAETVSLLGFEEISDNSLNAQKLPSLTKDQLKALSDLTPEMEARKLLLDNARAEQETFSLVGKRLVSEKEWLLLEEEVKRAREKMGRSCEMCSNYELQLQQIQEADQKHRQQLADLQQTIDNLKEDLLREQAFRLDLEQKFNLAAEDVMKQVSELFKTFEDKEKYISELRSEYTSCYNDVYDKLKQLVTEREEMRTRLSKLYEENSSLLGKHIARAQQLQNEEINLPNTVEEMQFLYLKLQEDLITALIAKEKIEEGLKSEILFLRDEIMAEQNAKETMEDTLTQENDTLREQLTDLQRINSELELEKTKRREFEQKLKELESKFLESHEEQEKKVTETRMSLAEVSVLKTQLEEEVRHLKSKIQSLQTDLDNSEAVQRDFVKLSQSLQMELEKIRQSDNEVRWQHDDDVSFCNLCKKVFHYRKEKNHCNHCGKIFCVDCTSKIVYSGPKKRPFKVCSVCHTLLDHNTAPYFSNEPPHTPY</sequence>
<keyword evidence="9" id="KW-0967">Endosome</keyword>
<dbReference type="InterPro" id="IPR018514">
    <property type="entry name" value="Rabaptin_CC"/>
</dbReference>
<protein>
    <submittedName>
        <fullName evidence="19">Rab GTPase-binding effector protein 1-like isoform X1</fullName>
    </submittedName>
</protein>
<dbReference type="CDD" id="cd15739">
    <property type="entry name" value="FYVE_RABE_unchar"/>
    <property type="match status" value="1"/>
</dbReference>
<evidence type="ECO:0000256" key="16">
    <source>
        <dbReference type="SAM" id="MobiDB-lite"/>
    </source>
</evidence>
<keyword evidence="13 15" id="KW-0175">Coiled coil</keyword>
<evidence type="ECO:0000256" key="7">
    <source>
        <dbReference type="ARBA" id="ARBA00022583"/>
    </source>
</evidence>
<evidence type="ECO:0000259" key="17">
    <source>
        <dbReference type="PROSITE" id="PS50178"/>
    </source>
</evidence>
<dbReference type="SUPFAM" id="SSF57903">
    <property type="entry name" value="FYVE/PHD zinc finger"/>
    <property type="match status" value="1"/>
</dbReference>
<dbReference type="PANTHER" id="PTHR31179">
    <property type="entry name" value="RAB GTPASE-BINDING EFFECTOR PROTEIN"/>
    <property type="match status" value="1"/>
</dbReference>
<dbReference type="InterPro" id="IPR003914">
    <property type="entry name" value="Rabaptin"/>
</dbReference>
<dbReference type="InterPro" id="IPR013083">
    <property type="entry name" value="Znf_RING/FYVE/PHD"/>
</dbReference>
<feature type="domain" description="FYVE-type" evidence="17">
    <location>
        <begin position="878"/>
        <end position="936"/>
    </location>
</feature>
<evidence type="ECO:0000256" key="3">
    <source>
        <dbReference type="ARBA" id="ARBA00006603"/>
    </source>
</evidence>
<dbReference type="Pfam" id="PF03528">
    <property type="entry name" value="Rabaptin"/>
    <property type="match status" value="2"/>
</dbReference>
<evidence type="ECO:0000256" key="8">
    <source>
        <dbReference type="ARBA" id="ARBA00022723"/>
    </source>
</evidence>
<feature type="compositionally biased region" description="Basic and acidic residues" evidence="16">
    <location>
        <begin position="338"/>
        <end position="351"/>
    </location>
</feature>
<feature type="coiled-coil region" evidence="15">
    <location>
        <begin position="751"/>
        <end position="848"/>
    </location>
</feature>
<dbReference type="RefSeq" id="XP_022242789.1">
    <property type="nucleotide sequence ID" value="XM_022387081.1"/>
</dbReference>
<keyword evidence="11" id="KW-0862">Zinc</keyword>
<dbReference type="PRINTS" id="PR01432">
    <property type="entry name" value="RABAPTIN"/>
</dbReference>
<keyword evidence="10 14" id="KW-0863">Zinc-finger</keyword>
<comment type="subcellular location">
    <subcellularLocation>
        <location evidence="2">Cytoplasm</location>
    </subcellularLocation>
    <subcellularLocation>
        <location evidence="1">Early endosome</location>
    </subcellularLocation>
</comment>
<dbReference type="Pfam" id="PF01363">
    <property type="entry name" value="FYVE"/>
    <property type="match status" value="1"/>
</dbReference>
<dbReference type="Pfam" id="PF09311">
    <property type="entry name" value="Rab5-bind"/>
    <property type="match status" value="1"/>
</dbReference>
<evidence type="ECO:0000256" key="15">
    <source>
        <dbReference type="SAM" id="Coils"/>
    </source>
</evidence>
<feature type="compositionally biased region" description="Low complexity" evidence="16">
    <location>
        <begin position="372"/>
        <end position="388"/>
    </location>
</feature>
<evidence type="ECO:0000256" key="12">
    <source>
        <dbReference type="ARBA" id="ARBA00022927"/>
    </source>
</evidence>
<dbReference type="GeneID" id="106460377"/>
<dbReference type="Gene3D" id="1.20.5.730">
    <property type="entry name" value="Single helix bin"/>
    <property type="match status" value="1"/>
</dbReference>
<keyword evidence="7" id="KW-0254">Endocytosis</keyword>
<feature type="coiled-coil region" evidence="15">
    <location>
        <begin position="563"/>
        <end position="604"/>
    </location>
</feature>